<comment type="caution">
    <text evidence="5">The sequence shown here is derived from an EMBL/GenBank/DDBJ whole genome shotgun (WGS) entry which is preliminary data.</text>
</comment>
<sequence>KLPYTPEPADATTFYEQLYGRRVSVNTELLHTPLIDGKPVHSTYMWMIHMNQGEETSFQLFYSKPRIFVDVMIWTMDHDHLHLVAKVRLRYGDREHFVLNRTILVLFDTRDMAQSSEVILRYQKDSRKVYGNNTVRGVTNLSGKNVPQCGGQLLSPRGNISSPSYPKHYSSDISCLWYIKAHANEGITIKIIDLEVSAHFGYPIIVINQPSVPNTPKLPEEHKSKSLTEENLQEDPTSSDLDIRNTPSTESKANRKGRSLAYCLNVLVILPYVLA</sequence>
<feature type="region of interest" description="Disordered" evidence="3">
    <location>
        <begin position="213"/>
        <end position="252"/>
    </location>
</feature>
<dbReference type="SUPFAM" id="SSF49854">
    <property type="entry name" value="Spermadhesin, CUB domain"/>
    <property type="match status" value="1"/>
</dbReference>
<dbReference type="PROSITE" id="PS01180">
    <property type="entry name" value="CUB"/>
    <property type="match status" value="1"/>
</dbReference>
<dbReference type="EMBL" id="SUNJ01009164">
    <property type="protein sequence ID" value="TPP60639.1"/>
    <property type="molecule type" value="Genomic_DNA"/>
</dbReference>
<dbReference type="Pfam" id="PF00431">
    <property type="entry name" value="CUB"/>
    <property type="match status" value="1"/>
</dbReference>
<protein>
    <recommendedName>
        <fullName evidence="4">CUB domain-containing protein</fullName>
    </recommendedName>
</protein>
<dbReference type="Gene3D" id="2.60.120.290">
    <property type="entry name" value="Spermadhesin, CUB domain"/>
    <property type="match status" value="1"/>
</dbReference>
<dbReference type="SMART" id="SM00042">
    <property type="entry name" value="CUB"/>
    <property type="match status" value="1"/>
</dbReference>
<dbReference type="CDD" id="cd00041">
    <property type="entry name" value="CUB"/>
    <property type="match status" value="1"/>
</dbReference>
<evidence type="ECO:0000259" key="4">
    <source>
        <dbReference type="PROSITE" id="PS01180"/>
    </source>
</evidence>
<feature type="domain" description="CUB" evidence="4">
    <location>
        <begin position="149"/>
        <end position="191"/>
    </location>
</feature>
<dbReference type="InterPro" id="IPR000859">
    <property type="entry name" value="CUB_dom"/>
</dbReference>
<evidence type="ECO:0000313" key="6">
    <source>
        <dbReference type="Proteomes" id="UP000316759"/>
    </source>
</evidence>
<evidence type="ECO:0000256" key="1">
    <source>
        <dbReference type="ARBA" id="ARBA00023157"/>
    </source>
</evidence>
<feature type="compositionally biased region" description="Polar residues" evidence="3">
    <location>
        <begin position="234"/>
        <end position="251"/>
    </location>
</feature>
<reference evidence="5 6" key="1">
    <citation type="submission" date="2019-04" db="EMBL/GenBank/DDBJ databases">
        <title>Annotation for the trematode Fasciola gigantica.</title>
        <authorList>
            <person name="Choi Y.-J."/>
        </authorList>
    </citation>
    <scope>NUCLEOTIDE SEQUENCE [LARGE SCALE GENOMIC DNA]</scope>
    <source>
        <strain evidence="5">Uganda_cow_1</strain>
    </source>
</reference>
<comment type="caution">
    <text evidence="2">Lacks conserved residue(s) required for the propagation of feature annotation.</text>
</comment>
<dbReference type="InterPro" id="IPR035914">
    <property type="entry name" value="Sperma_CUB_dom_sf"/>
</dbReference>
<gene>
    <name evidence="5" type="ORF">FGIG_02174</name>
</gene>
<evidence type="ECO:0000256" key="2">
    <source>
        <dbReference type="PROSITE-ProRule" id="PRU00059"/>
    </source>
</evidence>
<feature type="non-terminal residue" evidence="5">
    <location>
        <position position="1"/>
    </location>
</feature>
<dbReference type="AlphaFoldDB" id="A0A504YJX7"/>
<dbReference type="OrthoDB" id="6369184at2759"/>
<proteinExistence type="predicted"/>
<feature type="compositionally biased region" description="Basic and acidic residues" evidence="3">
    <location>
        <begin position="218"/>
        <end position="228"/>
    </location>
</feature>
<organism evidence="5 6">
    <name type="scientific">Fasciola gigantica</name>
    <name type="common">Giant liver fluke</name>
    <dbReference type="NCBI Taxonomy" id="46835"/>
    <lineage>
        <taxon>Eukaryota</taxon>
        <taxon>Metazoa</taxon>
        <taxon>Spiralia</taxon>
        <taxon>Lophotrochozoa</taxon>
        <taxon>Platyhelminthes</taxon>
        <taxon>Trematoda</taxon>
        <taxon>Digenea</taxon>
        <taxon>Plagiorchiida</taxon>
        <taxon>Echinostomata</taxon>
        <taxon>Echinostomatoidea</taxon>
        <taxon>Fasciolidae</taxon>
        <taxon>Fasciola</taxon>
    </lineage>
</organism>
<keyword evidence="1" id="KW-1015">Disulfide bond</keyword>
<accession>A0A504YJX7</accession>
<name>A0A504YJX7_FASGI</name>
<keyword evidence="6" id="KW-1185">Reference proteome</keyword>
<evidence type="ECO:0000313" key="5">
    <source>
        <dbReference type="EMBL" id="TPP60639.1"/>
    </source>
</evidence>
<dbReference type="Proteomes" id="UP000316759">
    <property type="component" value="Unassembled WGS sequence"/>
</dbReference>
<evidence type="ECO:0000256" key="3">
    <source>
        <dbReference type="SAM" id="MobiDB-lite"/>
    </source>
</evidence>